<evidence type="ECO:0000313" key="2">
    <source>
        <dbReference type="EMBL" id="TKA68545.1"/>
    </source>
</evidence>
<dbReference type="Proteomes" id="UP000309340">
    <property type="component" value="Unassembled WGS sequence"/>
</dbReference>
<comment type="caution">
    <text evidence="2">The sequence shown here is derived from an EMBL/GenBank/DDBJ whole genome shotgun (WGS) entry which is preliminary data.</text>
</comment>
<organism evidence="2 3">
    <name type="scientific">Friedmanniomyces simplex</name>
    <dbReference type="NCBI Taxonomy" id="329884"/>
    <lineage>
        <taxon>Eukaryota</taxon>
        <taxon>Fungi</taxon>
        <taxon>Dikarya</taxon>
        <taxon>Ascomycota</taxon>
        <taxon>Pezizomycotina</taxon>
        <taxon>Dothideomycetes</taxon>
        <taxon>Dothideomycetidae</taxon>
        <taxon>Mycosphaerellales</taxon>
        <taxon>Teratosphaeriaceae</taxon>
        <taxon>Friedmanniomyces</taxon>
    </lineage>
</organism>
<dbReference type="STRING" id="329884.A0A4U0X2M3"/>
<name>A0A4U0X2M3_9PEZI</name>
<sequence length="182" mass="18811">MATLALLIGLATLASSAATIAAATSVSTNTITATPSLSAVSYSYTFTVTTSTTVWSAPSFATDSPIPACSDTMCPALNGKYCVDAGGDKYGILCNIQFSGMVITNSGKKMLMERIPGEADGPMSDIAKRTYAGSFDNCAEFCDEYDDPSAPCMDVAYHDGYCKSYGTITGTFSLAGGIAAVR</sequence>
<dbReference type="OrthoDB" id="3896123at2759"/>
<feature type="chain" id="PRO_5020540986" description="Apple domain-containing protein" evidence="1">
    <location>
        <begin position="17"/>
        <end position="182"/>
    </location>
</feature>
<accession>A0A4U0X2M3</accession>
<gene>
    <name evidence="2" type="ORF">B0A55_08977</name>
</gene>
<evidence type="ECO:0000313" key="3">
    <source>
        <dbReference type="Proteomes" id="UP000309340"/>
    </source>
</evidence>
<protein>
    <recommendedName>
        <fullName evidence="4">Apple domain-containing protein</fullName>
    </recommendedName>
</protein>
<reference evidence="2 3" key="1">
    <citation type="submission" date="2017-03" db="EMBL/GenBank/DDBJ databases">
        <title>Genomes of endolithic fungi from Antarctica.</title>
        <authorList>
            <person name="Coleine C."/>
            <person name="Masonjones S."/>
            <person name="Stajich J.E."/>
        </authorList>
    </citation>
    <scope>NUCLEOTIDE SEQUENCE [LARGE SCALE GENOMIC DNA]</scope>
    <source>
        <strain evidence="2 3">CCFEE 5184</strain>
    </source>
</reference>
<keyword evidence="1" id="KW-0732">Signal</keyword>
<evidence type="ECO:0008006" key="4">
    <source>
        <dbReference type="Google" id="ProtNLM"/>
    </source>
</evidence>
<proteinExistence type="predicted"/>
<dbReference type="EMBL" id="NAJQ01000500">
    <property type="protein sequence ID" value="TKA68545.1"/>
    <property type="molecule type" value="Genomic_DNA"/>
</dbReference>
<dbReference type="AlphaFoldDB" id="A0A4U0X2M3"/>
<evidence type="ECO:0000256" key="1">
    <source>
        <dbReference type="SAM" id="SignalP"/>
    </source>
</evidence>
<keyword evidence="3" id="KW-1185">Reference proteome</keyword>
<feature type="signal peptide" evidence="1">
    <location>
        <begin position="1"/>
        <end position="16"/>
    </location>
</feature>